<keyword evidence="3" id="KW-0812">Transmembrane</keyword>
<evidence type="ECO:0000313" key="6">
    <source>
        <dbReference type="Proteomes" id="UP000231658"/>
    </source>
</evidence>
<dbReference type="GO" id="GO:0016020">
    <property type="term" value="C:membrane"/>
    <property type="evidence" value="ECO:0007669"/>
    <property type="project" value="UniProtKB-UniRule"/>
</dbReference>
<accession>A0A1C3RHM3</accession>
<gene>
    <name evidence="5" type="ORF">MTBPR1_30141</name>
</gene>
<dbReference type="InterPro" id="IPR036737">
    <property type="entry name" value="OmpA-like_sf"/>
</dbReference>
<dbReference type="EMBL" id="FLYE01000023">
    <property type="protein sequence ID" value="SCA56771.1"/>
    <property type="molecule type" value="Genomic_DNA"/>
</dbReference>
<evidence type="ECO:0000256" key="3">
    <source>
        <dbReference type="SAM" id="Phobius"/>
    </source>
</evidence>
<feature type="coiled-coil region" evidence="2">
    <location>
        <begin position="96"/>
        <end position="221"/>
    </location>
</feature>
<protein>
    <submittedName>
        <fullName evidence="5">OmpA/MotB</fullName>
    </submittedName>
</protein>
<dbReference type="PROSITE" id="PS51123">
    <property type="entry name" value="OMPA_2"/>
    <property type="match status" value="1"/>
</dbReference>
<keyword evidence="6" id="KW-1185">Reference proteome</keyword>
<sequence>MALGRRRRIHQDNIWPGFVDALATLLMVIIFLLMIFVLAQVFLSETLSGRENTLEKLSTDMGELTELLNLERKANKDLRSNMAGLSSELQASVKMRDDFSARLKSLEDENGRIETQLQDAFQIIEADKETIEMKLAELAKLQNDAEALEALRDELTKQVKEQAAKLESKDGKIIEERKLAESAKAQQALMNKQLAALREQLAAIQETLESSEALNKEQKTQIRSLGKRLNAALATKVQELSKYRSEFFGELRKVLGNQSGIRIVGDRFVFQSEVLFNSGRAVLEPAGQFQLQQLARTLKDITHKIPSKIEWILRVDGHTDNIPIATSKFASNWELSTQRAISVVKELIKQGIPANRLAATGFGEFQPLDDRVDEIARRRNRRIELKLTQR</sequence>
<dbReference type="AlphaFoldDB" id="A0A1C3RHM3"/>
<dbReference type="STRING" id="1867952.MTBPR1_30141"/>
<evidence type="ECO:0000256" key="1">
    <source>
        <dbReference type="PROSITE-ProRule" id="PRU00473"/>
    </source>
</evidence>
<dbReference type="RefSeq" id="WP_069188842.1">
    <property type="nucleotide sequence ID" value="NZ_FLYE01000023.1"/>
</dbReference>
<feature type="transmembrane region" description="Helical" evidence="3">
    <location>
        <begin position="21"/>
        <end position="43"/>
    </location>
</feature>
<dbReference type="Gene3D" id="3.30.1330.60">
    <property type="entry name" value="OmpA-like domain"/>
    <property type="match status" value="1"/>
</dbReference>
<dbReference type="SUPFAM" id="SSF103088">
    <property type="entry name" value="OmpA-like"/>
    <property type="match status" value="1"/>
</dbReference>
<dbReference type="CDD" id="cd07185">
    <property type="entry name" value="OmpA_C-like"/>
    <property type="match status" value="1"/>
</dbReference>
<dbReference type="Pfam" id="PF00691">
    <property type="entry name" value="OmpA"/>
    <property type="match status" value="1"/>
</dbReference>
<organism evidence="5 6">
    <name type="scientific">Candidatus Terasakiella magnetica</name>
    <dbReference type="NCBI Taxonomy" id="1867952"/>
    <lineage>
        <taxon>Bacteria</taxon>
        <taxon>Pseudomonadati</taxon>
        <taxon>Pseudomonadota</taxon>
        <taxon>Alphaproteobacteria</taxon>
        <taxon>Rhodospirillales</taxon>
        <taxon>Terasakiellaceae</taxon>
        <taxon>Terasakiella</taxon>
    </lineage>
</organism>
<proteinExistence type="predicted"/>
<evidence type="ECO:0000259" key="4">
    <source>
        <dbReference type="PROSITE" id="PS51123"/>
    </source>
</evidence>
<feature type="domain" description="OmpA-like" evidence="4">
    <location>
        <begin position="264"/>
        <end position="390"/>
    </location>
</feature>
<dbReference type="InterPro" id="IPR006665">
    <property type="entry name" value="OmpA-like"/>
</dbReference>
<reference evidence="5 6" key="1">
    <citation type="submission" date="2016-07" db="EMBL/GenBank/DDBJ databases">
        <authorList>
            <person name="Lefevre C.T."/>
        </authorList>
    </citation>
    <scope>NUCLEOTIDE SEQUENCE [LARGE SCALE GENOMIC DNA]</scope>
    <source>
        <strain evidence="5">PR1</strain>
    </source>
</reference>
<dbReference type="Proteomes" id="UP000231658">
    <property type="component" value="Unassembled WGS sequence"/>
</dbReference>
<evidence type="ECO:0000313" key="5">
    <source>
        <dbReference type="EMBL" id="SCA56771.1"/>
    </source>
</evidence>
<keyword evidence="3" id="KW-1133">Transmembrane helix</keyword>
<evidence type="ECO:0000256" key="2">
    <source>
        <dbReference type="SAM" id="Coils"/>
    </source>
</evidence>
<keyword evidence="2" id="KW-0175">Coiled coil</keyword>
<dbReference type="NCBIfam" id="NF006543">
    <property type="entry name" value="PRK09039.1-2"/>
    <property type="match status" value="1"/>
</dbReference>
<dbReference type="OrthoDB" id="9815217at2"/>
<dbReference type="PANTHER" id="PTHR30329:SF21">
    <property type="entry name" value="LIPOPROTEIN YIAD-RELATED"/>
    <property type="match status" value="1"/>
</dbReference>
<dbReference type="PANTHER" id="PTHR30329">
    <property type="entry name" value="STATOR ELEMENT OF FLAGELLAR MOTOR COMPLEX"/>
    <property type="match status" value="1"/>
</dbReference>
<name>A0A1C3RHM3_9PROT</name>
<keyword evidence="1 3" id="KW-0472">Membrane</keyword>
<dbReference type="InterPro" id="IPR050330">
    <property type="entry name" value="Bact_OuterMem_StrucFunc"/>
</dbReference>